<evidence type="ECO:0000313" key="1">
    <source>
        <dbReference type="EMBL" id="QVI24263.1"/>
    </source>
</evidence>
<keyword evidence="2" id="KW-1185">Reference proteome</keyword>
<dbReference type="EMBL" id="CP074371">
    <property type="protein sequence ID" value="QVI24263.1"/>
    <property type="molecule type" value="Genomic_DNA"/>
</dbReference>
<reference evidence="1 2" key="1">
    <citation type="submission" date="2021-04" db="EMBL/GenBank/DDBJ databases">
        <title>Nocardia tengchongensis.</title>
        <authorList>
            <person name="Zhuang k."/>
            <person name="Ran Y."/>
            <person name="Li W."/>
        </authorList>
    </citation>
    <scope>NUCLEOTIDE SEQUENCE [LARGE SCALE GENOMIC DNA]</scope>
    <source>
        <strain evidence="1 2">CFH S0057</strain>
    </source>
</reference>
<sequence>MSRAVSAAVEAAKRGDVIAARQLLVLADQLAAEAVARETARANRTGRLRVPWISGRPRR</sequence>
<dbReference type="Proteomes" id="UP000683310">
    <property type="component" value="Chromosome"/>
</dbReference>
<protein>
    <submittedName>
        <fullName evidence="1">Uncharacterized protein</fullName>
    </submittedName>
</protein>
<gene>
    <name evidence="1" type="ORF">KHQ06_16725</name>
</gene>
<name>A0ABX8CYE3_9NOCA</name>
<organism evidence="1 2">
    <name type="scientific">Nocardia tengchongensis</name>
    <dbReference type="NCBI Taxonomy" id="2055889"/>
    <lineage>
        <taxon>Bacteria</taxon>
        <taxon>Bacillati</taxon>
        <taxon>Actinomycetota</taxon>
        <taxon>Actinomycetes</taxon>
        <taxon>Mycobacteriales</taxon>
        <taxon>Nocardiaceae</taxon>
        <taxon>Nocardia</taxon>
    </lineage>
</organism>
<accession>A0ABX8CYE3</accession>
<evidence type="ECO:0000313" key="2">
    <source>
        <dbReference type="Proteomes" id="UP000683310"/>
    </source>
</evidence>
<proteinExistence type="predicted"/>